<protein>
    <submittedName>
        <fullName evidence="3">DNA-processing protein DprA</fullName>
    </submittedName>
</protein>
<proteinExistence type="inferred from homology"/>
<dbReference type="InterPro" id="IPR003488">
    <property type="entry name" value="DprA"/>
</dbReference>
<comment type="similarity">
    <text evidence="1">Belongs to the DprA/Smf family.</text>
</comment>
<dbReference type="InterPro" id="IPR057666">
    <property type="entry name" value="DrpA_SLOG"/>
</dbReference>
<evidence type="ECO:0000256" key="1">
    <source>
        <dbReference type="ARBA" id="ARBA00006525"/>
    </source>
</evidence>
<name>A0A6I5N3T9_9BIFI</name>
<dbReference type="Proteomes" id="UP000469292">
    <property type="component" value="Unassembled WGS sequence"/>
</dbReference>
<sequence>MDQRTLRDENVALLALLQGYGKNRSWSALAGECLLEGSAMSVLNRYANPQRSDTEPIFQPSLFDDDAPTEPVNLTDMLNTAARQWNEWQQQGLQAVTIFDDDYPTPIRSVIDAPPLLFYRGTLRQDDPGVSVVGSRNCTPEGMAFARETARLLVSRGLTVIAGLAKGIDTFAHQTALQEGGRTVAFIGTGIDRYYPKTNQELQDEIADKGLVLSQFLPGSPATRFSFPMRNALISGYGIASVIVEASERSGTRIQARQAMRHGRPIILRDAVVENTKWAKEYVGKPGVFVVSSPAEVGRTLDTLEQSEQYLDNVINQLLPDGAVR</sequence>
<dbReference type="EMBL" id="VYSG01000003">
    <property type="protein sequence ID" value="NEG70339.1"/>
    <property type="molecule type" value="Genomic_DNA"/>
</dbReference>
<comment type="caution">
    <text evidence="3">The sequence shown here is derived from an EMBL/GenBank/DDBJ whole genome shotgun (WGS) entry which is preliminary data.</text>
</comment>
<reference evidence="3 4" key="1">
    <citation type="submission" date="2019-09" db="EMBL/GenBank/DDBJ databases">
        <title>Phylogenetic characterization of a novel taxon of the genus Bifidobacterium: Bifidobacterium choloepi sp. nov.</title>
        <authorList>
            <person name="Modesto M."/>
            <person name="Satti M."/>
        </authorList>
    </citation>
    <scope>NUCLEOTIDE SEQUENCE [LARGE SCALE GENOMIC DNA]</scope>
    <source>
        <strain evidence="3 4">BRDM6</strain>
    </source>
</reference>
<gene>
    <name evidence="3" type="ORF">F6S87_06990</name>
</gene>
<accession>A0A6I5N3T9</accession>
<dbReference type="AlphaFoldDB" id="A0A6I5N3T9"/>
<dbReference type="Gene3D" id="3.40.50.450">
    <property type="match status" value="1"/>
</dbReference>
<organism evidence="3 4">
    <name type="scientific">Bifidobacterium choloepi</name>
    <dbReference type="NCBI Taxonomy" id="2614131"/>
    <lineage>
        <taxon>Bacteria</taxon>
        <taxon>Bacillati</taxon>
        <taxon>Actinomycetota</taxon>
        <taxon>Actinomycetes</taxon>
        <taxon>Bifidobacteriales</taxon>
        <taxon>Bifidobacteriaceae</taxon>
        <taxon>Bifidobacterium</taxon>
    </lineage>
</organism>
<evidence type="ECO:0000313" key="3">
    <source>
        <dbReference type="EMBL" id="NEG70339.1"/>
    </source>
</evidence>
<dbReference type="RefSeq" id="WP_163227939.1">
    <property type="nucleotide sequence ID" value="NZ_VYSG01000003.1"/>
</dbReference>
<dbReference type="PANTHER" id="PTHR43022">
    <property type="entry name" value="PROTEIN SMF"/>
    <property type="match status" value="1"/>
</dbReference>
<keyword evidence="4" id="KW-1185">Reference proteome</keyword>
<evidence type="ECO:0000259" key="2">
    <source>
        <dbReference type="Pfam" id="PF02481"/>
    </source>
</evidence>
<dbReference type="SUPFAM" id="SSF102405">
    <property type="entry name" value="MCP/YpsA-like"/>
    <property type="match status" value="1"/>
</dbReference>
<evidence type="ECO:0000313" key="4">
    <source>
        <dbReference type="Proteomes" id="UP000469292"/>
    </source>
</evidence>
<dbReference type="GO" id="GO:0009294">
    <property type="term" value="P:DNA-mediated transformation"/>
    <property type="evidence" value="ECO:0007669"/>
    <property type="project" value="InterPro"/>
</dbReference>
<dbReference type="Pfam" id="PF02481">
    <property type="entry name" value="DNA_processg_A"/>
    <property type="match status" value="1"/>
</dbReference>
<feature type="domain" description="Smf/DprA SLOG" evidence="2">
    <location>
        <begin position="95"/>
        <end position="276"/>
    </location>
</feature>
<dbReference type="PANTHER" id="PTHR43022:SF1">
    <property type="entry name" value="PROTEIN SMF"/>
    <property type="match status" value="1"/>
</dbReference>